<reference evidence="1" key="1">
    <citation type="submission" date="2023-05" db="EMBL/GenBank/DDBJ databases">
        <authorList>
            <consortium name="ELIXIR-Norway"/>
        </authorList>
    </citation>
    <scope>NUCLEOTIDE SEQUENCE</scope>
</reference>
<evidence type="ECO:0000313" key="2">
    <source>
        <dbReference type="Proteomes" id="UP001162501"/>
    </source>
</evidence>
<evidence type="ECO:0000313" key="1">
    <source>
        <dbReference type="EMBL" id="CAI9700966.1"/>
    </source>
</evidence>
<proteinExistence type="predicted"/>
<organism evidence="1 2">
    <name type="scientific">Rangifer tarandus platyrhynchus</name>
    <name type="common">Svalbard reindeer</name>
    <dbReference type="NCBI Taxonomy" id="3082113"/>
    <lineage>
        <taxon>Eukaryota</taxon>
        <taxon>Metazoa</taxon>
        <taxon>Chordata</taxon>
        <taxon>Craniata</taxon>
        <taxon>Vertebrata</taxon>
        <taxon>Euteleostomi</taxon>
        <taxon>Mammalia</taxon>
        <taxon>Eutheria</taxon>
        <taxon>Laurasiatheria</taxon>
        <taxon>Artiodactyla</taxon>
        <taxon>Ruminantia</taxon>
        <taxon>Pecora</taxon>
        <taxon>Cervidae</taxon>
        <taxon>Odocoileinae</taxon>
        <taxon>Rangifer</taxon>
    </lineage>
</organism>
<gene>
    <name evidence="1" type="ORF">MRATA1EN3_LOCUS12179</name>
</gene>
<protein>
    <submittedName>
        <fullName evidence="1">Uncharacterized protein</fullName>
    </submittedName>
</protein>
<accession>A0ACB0ELE4</accession>
<sequence length="76" mass="8105">MVSAGSHREDAETARACRVGRQWGQRAAWWPPGRCGERPGAWLPDHSPSANKKQSLSQGASSLTAKTVPRPEAAPG</sequence>
<name>A0ACB0ELE4_RANTA</name>
<dbReference type="EMBL" id="OX596105">
    <property type="protein sequence ID" value="CAI9700966.1"/>
    <property type="molecule type" value="Genomic_DNA"/>
</dbReference>
<dbReference type="Proteomes" id="UP001162501">
    <property type="component" value="Chromosome 21"/>
</dbReference>